<feature type="transmembrane region" description="Helical" evidence="5">
    <location>
        <begin position="165"/>
        <end position="182"/>
    </location>
</feature>
<keyword evidence="2 5" id="KW-0812">Transmembrane</keyword>
<proteinExistence type="predicted"/>
<comment type="subcellular location">
    <subcellularLocation>
        <location evidence="1">Membrane</location>
        <topology evidence="1">Multi-pass membrane protein</topology>
    </subcellularLocation>
</comment>
<evidence type="ECO:0000256" key="5">
    <source>
        <dbReference type="SAM" id="Phobius"/>
    </source>
</evidence>
<dbReference type="OrthoDB" id="5547497at2759"/>
<organism evidence="7 8">
    <name type="scientific">Raphidocelis subcapitata</name>
    <dbReference type="NCBI Taxonomy" id="307507"/>
    <lineage>
        <taxon>Eukaryota</taxon>
        <taxon>Viridiplantae</taxon>
        <taxon>Chlorophyta</taxon>
        <taxon>core chlorophytes</taxon>
        <taxon>Chlorophyceae</taxon>
        <taxon>CS clade</taxon>
        <taxon>Sphaeropleales</taxon>
        <taxon>Selenastraceae</taxon>
        <taxon>Raphidocelis</taxon>
    </lineage>
</organism>
<feature type="transmembrane region" description="Helical" evidence="5">
    <location>
        <begin position="96"/>
        <end position="117"/>
    </location>
</feature>
<dbReference type="SUPFAM" id="SSF103481">
    <property type="entry name" value="Multidrug resistance efflux transporter EmrE"/>
    <property type="match status" value="1"/>
</dbReference>
<feature type="transmembrane region" description="Helical" evidence="5">
    <location>
        <begin position="345"/>
        <end position="366"/>
    </location>
</feature>
<evidence type="ECO:0000256" key="1">
    <source>
        <dbReference type="ARBA" id="ARBA00004141"/>
    </source>
</evidence>
<keyword evidence="4 5" id="KW-0472">Membrane</keyword>
<evidence type="ECO:0000313" key="7">
    <source>
        <dbReference type="EMBL" id="GBF94129.1"/>
    </source>
</evidence>
<feature type="transmembrane region" description="Helical" evidence="5">
    <location>
        <begin position="276"/>
        <end position="295"/>
    </location>
</feature>
<sequence length="406" mass="42140">MEAVMSTLFGGSGRLGLADQSAYEVQALIRAAGQPKIETAVVKAGPSRPPSTTRTATAAAADVEQQADAAGLQTARRRSVAGAGPGSASAQRGLPLWALTAAYGVTNLSSVVLIVVANKMVLFTHKFGFAVTLTWLHAVFTAVGMAALAGAGVFEHKTVSWRRTAPIAAVYVGFVVFNNLSIQLNPLGFYQMSKLLITPVLVAIEWFAYSKPASPRVLASVGVLLAGITLCTLTDTQVSSNPLGMLVAAGAVLVTALYQVWASTKQKELGLNGMQLLQQVSPVSAVLLAALIPLLEPVGWRGAAPGTILGYSFTPSAATWIVISSVLGLVVTLSTFLFIGATSSLTYNVVGHLKTVLIVAAGVALFGDEMGVKKLLGLAVAMAGIVWYSHIKLEEARKPAPGDSKG</sequence>
<feature type="transmembrane region" description="Helical" evidence="5">
    <location>
        <begin position="217"/>
        <end position="237"/>
    </location>
</feature>
<keyword evidence="3 5" id="KW-1133">Transmembrane helix</keyword>
<dbReference type="InterPro" id="IPR004853">
    <property type="entry name" value="Sugar_P_trans_dom"/>
</dbReference>
<feature type="transmembrane region" description="Helical" evidence="5">
    <location>
        <begin position="188"/>
        <end position="208"/>
    </location>
</feature>
<dbReference type="Pfam" id="PF03151">
    <property type="entry name" value="TPT"/>
    <property type="match status" value="1"/>
</dbReference>
<evidence type="ECO:0000256" key="3">
    <source>
        <dbReference type="ARBA" id="ARBA00022989"/>
    </source>
</evidence>
<feature type="transmembrane region" description="Helical" evidence="5">
    <location>
        <begin position="129"/>
        <end position="153"/>
    </location>
</feature>
<dbReference type="EMBL" id="BDRX01000048">
    <property type="protein sequence ID" value="GBF94129.1"/>
    <property type="molecule type" value="Genomic_DNA"/>
</dbReference>
<feature type="domain" description="Sugar phosphate transporter" evidence="6">
    <location>
        <begin position="112"/>
        <end position="389"/>
    </location>
</feature>
<dbReference type="PANTHER" id="PTHR11132">
    <property type="entry name" value="SOLUTE CARRIER FAMILY 35"/>
    <property type="match status" value="1"/>
</dbReference>
<comment type="caution">
    <text evidence="7">The sequence shown here is derived from an EMBL/GenBank/DDBJ whole genome shotgun (WGS) entry which is preliminary data.</text>
</comment>
<feature type="transmembrane region" description="Helical" evidence="5">
    <location>
        <begin position="243"/>
        <end position="264"/>
    </location>
</feature>
<dbReference type="GO" id="GO:0016020">
    <property type="term" value="C:membrane"/>
    <property type="evidence" value="ECO:0007669"/>
    <property type="project" value="UniProtKB-SubCell"/>
</dbReference>
<evidence type="ECO:0000256" key="2">
    <source>
        <dbReference type="ARBA" id="ARBA00022692"/>
    </source>
</evidence>
<evidence type="ECO:0000259" key="6">
    <source>
        <dbReference type="Pfam" id="PF03151"/>
    </source>
</evidence>
<feature type="transmembrane region" description="Helical" evidence="5">
    <location>
        <begin position="317"/>
        <end position="338"/>
    </location>
</feature>
<dbReference type="FunCoup" id="A0A2V0P3G8">
    <property type="interactions" value="20"/>
</dbReference>
<dbReference type="InterPro" id="IPR050186">
    <property type="entry name" value="TPT_transporter"/>
</dbReference>
<reference evidence="7 8" key="1">
    <citation type="journal article" date="2018" name="Sci. Rep.">
        <title>Raphidocelis subcapitata (=Pseudokirchneriella subcapitata) provides an insight into genome evolution and environmental adaptations in the Sphaeropleales.</title>
        <authorList>
            <person name="Suzuki S."/>
            <person name="Yamaguchi H."/>
            <person name="Nakajima N."/>
            <person name="Kawachi M."/>
        </authorList>
    </citation>
    <scope>NUCLEOTIDE SEQUENCE [LARGE SCALE GENOMIC DNA]</scope>
    <source>
        <strain evidence="7 8">NIES-35</strain>
    </source>
</reference>
<dbReference type="InParanoid" id="A0A2V0P3G8"/>
<gene>
    <name evidence="7" type="ORF">Rsub_07116</name>
</gene>
<dbReference type="InterPro" id="IPR037185">
    <property type="entry name" value="EmrE-like"/>
</dbReference>
<evidence type="ECO:0000256" key="4">
    <source>
        <dbReference type="ARBA" id="ARBA00023136"/>
    </source>
</evidence>
<dbReference type="AlphaFoldDB" id="A0A2V0P3G8"/>
<name>A0A2V0P3G8_9CHLO</name>
<keyword evidence="8" id="KW-1185">Reference proteome</keyword>
<evidence type="ECO:0000313" key="8">
    <source>
        <dbReference type="Proteomes" id="UP000247498"/>
    </source>
</evidence>
<accession>A0A2V0P3G8</accession>
<protein>
    <submittedName>
        <fullName evidence="7">Solute carrier family 35 member E3</fullName>
    </submittedName>
</protein>
<dbReference type="Proteomes" id="UP000247498">
    <property type="component" value="Unassembled WGS sequence"/>
</dbReference>